<dbReference type="Proteomes" id="UP000299102">
    <property type="component" value="Unassembled WGS sequence"/>
</dbReference>
<sequence length="148" mass="16425">MRKDKKEMGKESASVLSAKQDGRARAGNFESRWHFLACITKRHSHDAPSQRYMTKATHGDMPMAPSNGDRPHRLRSSTNKFLFAPTGDALGARAAAHATHDGRRQYEDGPRLQRPLLNSGTAIEPGNEIRFDIVNRAVTGIRIYGENG</sequence>
<proteinExistence type="predicted"/>
<comment type="caution">
    <text evidence="2">The sequence shown here is derived from an EMBL/GenBank/DDBJ whole genome shotgun (WGS) entry which is preliminary data.</text>
</comment>
<feature type="region of interest" description="Disordered" evidence="1">
    <location>
        <begin position="46"/>
        <end position="76"/>
    </location>
</feature>
<evidence type="ECO:0000256" key="1">
    <source>
        <dbReference type="SAM" id="MobiDB-lite"/>
    </source>
</evidence>
<gene>
    <name evidence="2" type="ORF">EVAR_43584_1</name>
</gene>
<evidence type="ECO:0000313" key="2">
    <source>
        <dbReference type="EMBL" id="GBP61647.1"/>
    </source>
</evidence>
<keyword evidence="3" id="KW-1185">Reference proteome</keyword>
<protein>
    <submittedName>
        <fullName evidence="2">Uncharacterized protein</fullName>
    </submittedName>
</protein>
<name>A0A4C1XHF7_EUMVA</name>
<evidence type="ECO:0000313" key="3">
    <source>
        <dbReference type="Proteomes" id="UP000299102"/>
    </source>
</evidence>
<organism evidence="2 3">
    <name type="scientific">Eumeta variegata</name>
    <name type="common">Bagworm moth</name>
    <name type="synonym">Eumeta japonica</name>
    <dbReference type="NCBI Taxonomy" id="151549"/>
    <lineage>
        <taxon>Eukaryota</taxon>
        <taxon>Metazoa</taxon>
        <taxon>Ecdysozoa</taxon>
        <taxon>Arthropoda</taxon>
        <taxon>Hexapoda</taxon>
        <taxon>Insecta</taxon>
        <taxon>Pterygota</taxon>
        <taxon>Neoptera</taxon>
        <taxon>Endopterygota</taxon>
        <taxon>Lepidoptera</taxon>
        <taxon>Glossata</taxon>
        <taxon>Ditrysia</taxon>
        <taxon>Tineoidea</taxon>
        <taxon>Psychidae</taxon>
        <taxon>Oiketicinae</taxon>
        <taxon>Eumeta</taxon>
    </lineage>
</organism>
<reference evidence="2 3" key="1">
    <citation type="journal article" date="2019" name="Commun. Biol.">
        <title>The bagworm genome reveals a unique fibroin gene that provides high tensile strength.</title>
        <authorList>
            <person name="Kono N."/>
            <person name="Nakamura H."/>
            <person name="Ohtoshi R."/>
            <person name="Tomita M."/>
            <person name="Numata K."/>
            <person name="Arakawa K."/>
        </authorList>
    </citation>
    <scope>NUCLEOTIDE SEQUENCE [LARGE SCALE GENOMIC DNA]</scope>
</reference>
<dbReference type="AlphaFoldDB" id="A0A4C1XHF7"/>
<feature type="region of interest" description="Disordered" evidence="1">
    <location>
        <begin position="1"/>
        <end position="24"/>
    </location>
</feature>
<feature type="region of interest" description="Disordered" evidence="1">
    <location>
        <begin position="92"/>
        <end position="120"/>
    </location>
</feature>
<dbReference type="EMBL" id="BGZK01000819">
    <property type="protein sequence ID" value="GBP61647.1"/>
    <property type="molecule type" value="Genomic_DNA"/>
</dbReference>
<accession>A0A4C1XHF7</accession>
<feature type="compositionally biased region" description="Basic and acidic residues" evidence="1">
    <location>
        <begin position="98"/>
        <end position="111"/>
    </location>
</feature>
<feature type="compositionally biased region" description="Basic and acidic residues" evidence="1">
    <location>
        <begin position="1"/>
        <end position="10"/>
    </location>
</feature>